<dbReference type="OrthoDB" id="5135119at2759"/>
<keyword evidence="2" id="KW-0812">Transmembrane</keyword>
<dbReference type="EMBL" id="MU251448">
    <property type="protein sequence ID" value="KAG9234898.1"/>
    <property type="molecule type" value="Genomic_DNA"/>
</dbReference>
<protein>
    <submittedName>
        <fullName evidence="4">Phosphoesterase family-domain-containing protein</fullName>
    </submittedName>
</protein>
<reference evidence="4" key="1">
    <citation type="journal article" date="2021" name="IMA Fungus">
        <title>Genomic characterization of three marine fungi, including Emericellopsis atlantica sp. nov. with signatures of a generalist lifestyle and marine biomass degradation.</title>
        <authorList>
            <person name="Hagestad O.C."/>
            <person name="Hou L."/>
            <person name="Andersen J.H."/>
            <person name="Hansen E.H."/>
            <person name="Altermark B."/>
            <person name="Li C."/>
            <person name="Kuhnert E."/>
            <person name="Cox R.J."/>
            <person name="Crous P.W."/>
            <person name="Spatafora J.W."/>
            <person name="Lail K."/>
            <person name="Amirebrahimi M."/>
            <person name="Lipzen A."/>
            <person name="Pangilinan J."/>
            <person name="Andreopoulos W."/>
            <person name="Hayes R.D."/>
            <person name="Ng V."/>
            <person name="Grigoriev I.V."/>
            <person name="Jackson S.A."/>
            <person name="Sutton T.D.S."/>
            <person name="Dobson A.D.W."/>
            <person name="Rama T."/>
        </authorList>
    </citation>
    <scope>NUCLEOTIDE SEQUENCE</scope>
    <source>
        <strain evidence="4">TRa018bII</strain>
    </source>
</reference>
<evidence type="ECO:0000256" key="2">
    <source>
        <dbReference type="SAM" id="Phobius"/>
    </source>
</evidence>
<keyword evidence="5" id="KW-1185">Reference proteome</keyword>
<gene>
    <name evidence="4" type="ORF">BJ875DRAFT_375410</name>
</gene>
<name>A0A9P8C5P4_9HELO</name>
<keyword evidence="1" id="KW-0378">Hydrolase</keyword>
<organism evidence="4 5">
    <name type="scientific">Amylocarpus encephaloides</name>
    <dbReference type="NCBI Taxonomy" id="45428"/>
    <lineage>
        <taxon>Eukaryota</taxon>
        <taxon>Fungi</taxon>
        <taxon>Dikarya</taxon>
        <taxon>Ascomycota</taxon>
        <taxon>Pezizomycotina</taxon>
        <taxon>Leotiomycetes</taxon>
        <taxon>Helotiales</taxon>
        <taxon>Helotiales incertae sedis</taxon>
        <taxon>Amylocarpus</taxon>
    </lineage>
</organism>
<keyword evidence="3" id="KW-0732">Signal</keyword>
<evidence type="ECO:0000256" key="3">
    <source>
        <dbReference type="SAM" id="SignalP"/>
    </source>
</evidence>
<dbReference type="FunFam" id="3.40.720.10:FF:000064">
    <property type="entry name" value="Probable acid phosphatase Pho610"/>
    <property type="match status" value="1"/>
</dbReference>
<feature type="chain" id="PRO_5040391693" evidence="3">
    <location>
        <begin position="18"/>
        <end position="434"/>
    </location>
</feature>
<evidence type="ECO:0000256" key="1">
    <source>
        <dbReference type="ARBA" id="ARBA00022801"/>
    </source>
</evidence>
<dbReference type="InterPro" id="IPR017850">
    <property type="entry name" value="Alkaline_phosphatase_core_sf"/>
</dbReference>
<dbReference type="Proteomes" id="UP000824998">
    <property type="component" value="Unassembled WGS sequence"/>
</dbReference>
<feature type="signal peptide" evidence="3">
    <location>
        <begin position="1"/>
        <end position="17"/>
    </location>
</feature>
<dbReference type="GO" id="GO:0016788">
    <property type="term" value="F:hydrolase activity, acting on ester bonds"/>
    <property type="evidence" value="ECO:0007669"/>
    <property type="project" value="InterPro"/>
</dbReference>
<keyword evidence="2" id="KW-1133">Transmembrane helix</keyword>
<evidence type="ECO:0000313" key="5">
    <source>
        <dbReference type="Proteomes" id="UP000824998"/>
    </source>
</evidence>
<dbReference type="Gene3D" id="3.40.720.10">
    <property type="entry name" value="Alkaline Phosphatase, subunit A"/>
    <property type="match status" value="1"/>
</dbReference>
<dbReference type="InterPro" id="IPR007312">
    <property type="entry name" value="Phosphoesterase"/>
</dbReference>
<comment type="caution">
    <text evidence="4">The sequence shown here is derived from an EMBL/GenBank/DDBJ whole genome shotgun (WGS) entry which is preliminary data.</text>
</comment>
<feature type="transmembrane region" description="Helical" evidence="2">
    <location>
        <begin position="413"/>
        <end position="432"/>
    </location>
</feature>
<evidence type="ECO:0000313" key="4">
    <source>
        <dbReference type="EMBL" id="KAG9234898.1"/>
    </source>
</evidence>
<accession>A0A9P8C5P4</accession>
<dbReference type="PANTHER" id="PTHR31956:SF15">
    <property type="entry name" value="ACID PHOSPHATASE PHOA"/>
    <property type="match status" value="1"/>
</dbReference>
<keyword evidence="2" id="KW-0472">Membrane</keyword>
<dbReference type="AlphaFoldDB" id="A0A9P8C5P4"/>
<proteinExistence type="predicted"/>
<sequence length="434" mass="47183">MYLALFFALATFATANAAYVPGKAFDRFLTIWLENQDFAKASKNAQMEGLIKQGVLLTNYYAHTHPSQPNYIASVGGDYFGMNHDGYMTIPENVSTVVDLFETKGIEWKGYFEGVPGPGYMGEGSTRPDGNGFGYVRKHNPFISYDSINMNGSRLGQLQSLMSFQRDVAANTVPQYAHISPDMLNDGHDTSLEFAANWTDSFLAPLLNNEEVMKNTLILLTYDESETYPIPNKIVSLLLGNAIPPEKKGTTDNTFYTHYSILSTLQNNWDLPCLGRYDVGANVFDVAAAKTGYRNHPPPNVAAVNNSLSYPGYLNDNPAHRKPIPPPNLRLVGAGGVGVDEGIFAVWSSLAGELTPYDGSGRVDDGGTSLTLGNTPIYKAQAPAPAVTVMEGPTEPTGAVTTAKRSRGSKAQVIDGTWMAFLFGLYGVLMFVSY</sequence>
<dbReference type="Pfam" id="PF04185">
    <property type="entry name" value="Phosphoesterase"/>
    <property type="match status" value="1"/>
</dbReference>
<dbReference type="PANTHER" id="PTHR31956">
    <property type="entry name" value="NON-SPECIFIC PHOSPHOLIPASE C4-RELATED"/>
    <property type="match status" value="1"/>
</dbReference>
<dbReference type="GO" id="GO:0009395">
    <property type="term" value="P:phospholipid catabolic process"/>
    <property type="evidence" value="ECO:0007669"/>
    <property type="project" value="TreeGrafter"/>
</dbReference>